<name>A0A5B7DLD2_PORTR</name>
<organism evidence="2 3">
    <name type="scientific">Portunus trituberculatus</name>
    <name type="common">Swimming crab</name>
    <name type="synonym">Neptunus trituberculatus</name>
    <dbReference type="NCBI Taxonomy" id="210409"/>
    <lineage>
        <taxon>Eukaryota</taxon>
        <taxon>Metazoa</taxon>
        <taxon>Ecdysozoa</taxon>
        <taxon>Arthropoda</taxon>
        <taxon>Crustacea</taxon>
        <taxon>Multicrustacea</taxon>
        <taxon>Malacostraca</taxon>
        <taxon>Eumalacostraca</taxon>
        <taxon>Eucarida</taxon>
        <taxon>Decapoda</taxon>
        <taxon>Pleocyemata</taxon>
        <taxon>Brachyura</taxon>
        <taxon>Eubrachyura</taxon>
        <taxon>Portunoidea</taxon>
        <taxon>Portunidae</taxon>
        <taxon>Portuninae</taxon>
        <taxon>Portunus</taxon>
    </lineage>
</organism>
<dbReference type="EMBL" id="VSRR010001080">
    <property type="protein sequence ID" value="MPC22371.1"/>
    <property type="molecule type" value="Genomic_DNA"/>
</dbReference>
<sequence>MYPLNQLKVAAAGGRGGGGAGADKRNEGADSSQEGGGGTRHHHTPHQNNTASVPEMESRLRALERTLPGTAGMGSEGRLRVKEGKGLAVLESESEARIRLEGKSGLSKVSSSSGSARPNDPNASKPLTSPSEAQLRTSLSSSILVPPSEGRVRGGEASRMGVGSSSPSLHDHITRSPHTTRSADKRTMNQTVESISSVLASTQVSSSPKTKPSDNPFQEEDTTTGVNPFGDFETENMEGNPFADDYDESKNPFAANTPSTTSPDPQNPFESDNYDSSLNPFAES</sequence>
<proteinExistence type="predicted"/>
<evidence type="ECO:0000313" key="2">
    <source>
        <dbReference type="EMBL" id="MPC22371.1"/>
    </source>
</evidence>
<feature type="compositionally biased region" description="Low complexity" evidence="1">
    <location>
        <begin position="103"/>
        <end position="115"/>
    </location>
</feature>
<dbReference type="AlphaFoldDB" id="A0A5B7DLD2"/>
<gene>
    <name evidence="2" type="ORF">E2C01_015385</name>
</gene>
<dbReference type="Proteomes" id="UP000324222">
    <property type="component" value="Unassembled WGS sequence"/>
</dbReference>
<feature type="region of interest" description="Disordered" evidence="1">
    <location>
        <begin position="1"/>
        <end position="284"/>
    </location>
</feature>
<dbReference type="OrthoDB" id="26184at2759"/>
<accession>A0A5B7DLD2</accession>
<feature type="compositionally biased region" description="Low complexity" evidence="1">
    <location>
        <begin position="194"/>
        <end position="207"/>
    </location>
</feature>
<evidence type="ECO:0000256" key="1">
    <source>
        <dbReference type="SAM" id="MobiDB-lite"/>
    </source>
</evidence>
<feature type="compositionally biased region" description="Polar residues" evidence="1">
    <location>
        <begin position="121"/>
        <end position="143"/>
    </location>
</feature>
<reference evidence="2 3" key="1">
    <citation type="submission" date="2019-05" db="EMBL/GenBank/DDBJ databases">
        <title>Another draft genome of Portunus trituberculatus and its Hox gene families provides insights of decapod evolution.</title>
        <authorList>
            <person name="Jeong J.-H."/>
            <person name="Song I."/>
            <person name="Kim S."/>
            <person name="Choi T."/>
            <person name="Kim D."/>
            <person name="Ryu S."/>
            <person name="Kim W."/>
        </authorList>
    </citation>
    <scope>NUCLEOTIDE SEQUENCE [LARGE SCALE GENOMIC DNA]</scope>
    <source>
        <tissue evidence="2">Muscle</tissue>
    </source>
</reference>
<evidence type="ECO:0000313" key="3">
    <source>
        <dbReference type="Proteomes" id="UP000324222"/>
    </source>
</evidence>
<keyword evidence="3" id="KW-1185">Reference proteome</keyword>
<comment type="caution">
    <text evidence="2">The sequence shown here is derived from an EMBL/GenBank/DDBJ whole genome shotgun (WGS) entry which is preliminary data.</text>
</comment>
<protein>
    <submittedName>
        <fullName evidence="2">Uncharacterized protein</fullName>
    </submittedName>
</protein>
<feature type="compositionally biased region" description="Polar residues" evidence="1">
    <location>
        <begin position="254"/>
        <end position="284"/>
    </location>
</feature>